<protein>
    <submittedName>
        <fullName evidence="2">Uncharacterized protein</fullName>
    </submittedName>
</protein>
<evidence type="ECO:0000313" key="3">
    <source>
        <dbReference type="Proteomes" id="UP000620124"/>
    </source>
</evidence>
<feature type="compositionally biased region" description="Basic residues" evidence="1">
    <location>
        <begin position="128"/>
        <end position="140"/>
    </location>
</feature>
<gene>
    <name evidence="2" type="ORF">MVEN_02201100</name>
</gene>
<evidence type="ECO:0000256" key="1">
    <source>
        <dbReference type="SAM" id="MobiDB-lite"/>
    </source>
</evidence>
<keyword evidence="3" id="KW-1185">Reference proteome</keyword>
<comment type="caution">
    <text evidence="2">The sequence shown here is derived from an EMBL/GenBank/DDBJ whole genome shotgun (WGS) entry which is preliminary data.</text>
</comment>
<accession>A0A8H6X7L8</accession>
<feature type="compositionally biased region" description="Acidic residues" evidence="1">
    <location>
        <begin position="30"/>
        <end position="56"/>
    </location>
</feature>
<reference evidence="2" key="1">
    <citation type="submission" date="2020-05" db="EMBL/GenBank/DDBJ databases">
        <title>Mycena genomes resolve the evolution of fungal bioluminescence.</title>
        <authorList>
            <person name="Tsai I.J."/>
        </authorList>
    </citation>
    <scope>NUCLEOTIDE SEQUENCE</scope>
    <source>
        <strain evidence="2">CCC161011</strain>
    </source>
</reference>
<feature type="region of interest" description="Disordered" evidence="1">
    <location>
        <begin position="1"/>
        <end position="142"/>
    </location>
</feature>
<dbReference type="OrthoDB" id="3251353at2759"/>
<dbReference type="AlphaFoldDB" id="A0A8H6X7L8"/>
<organism evidence="2 3">
    <name type="scientific">Mycena venus</name>
    <dbReference type="NCBI Taxonomy" id="2733690"/>
    <lineage>
        <taxon>Eukaryota</taxon>
        <taxon>Fungi</taxon>
        <taxon>Dikarya</taxon>
        <taxon>Basidiomycota</taxon>
        <taxon>Agaricomycotina</taxon>
        <taxon>Agaricomycetes</taxon>
        <taxon>Agaricomycetidae</taxon>
        <taxon>Agaricales</taxon>
        <taxon>Marasmiineae</taxon>
        <taxon>Mycenaceae</taxon>
        <taxon>Mycena</taxon>
    </lineage>
</organism>
<evidence type="ECO:0000313" key="2">
    <source>
        <dbReference type="EMBL" id="KAF7335476.1"/>
    </source>
</evidence>
<proteinExistence type="predicted"/>
<sequence>MTTPYTFRRRTIGRAASPPTWACYEQIHDDYDEDDEDDFSESASEDEDGSEEDDGGGESGSGDSVGHVEGAGGADVGDGVAHDMEMDVDAEGTGAADEPSSPSPTQGQTPAQAKGKQRAVDPPSPPSPKHRRPRSKKQKQARVYTLRPILTIQRSQGFVWNQDLFVPPYIKDRYVASTSPPSNLGSGFIPSTSVSSTNSALTDYDSVEVVEIRVQEGEFDGIIP</sequence>
<name>A0A8H6X7L8_9AGAR</name>
<dbReference type="EMBL" id="JACAZI010000024">
    <property type="protein sequence ID" value="KAF7335476.1"/>
    <property type="molecule type" value="Genomic_DNA"/>
</dbReference>
<dbReference type="Proteomes" id="UP000620124">
    <property type="component" value="Unassembled WGS sequence"/>
</dbReference>